<reference evidence="3 4" key="1">
    <citation type="submission" date="2019-09" db="EMBL/GenBank/DDBJ databases">
        <title>In-depth cultivation of the pig gut microbiome towards novel bacterial diversity and tailored functional studies.</title>
        <authorList>
            <person name="Wylensek D."/>
            <person name="Hitch T.C.A."/>
            <person name="Clavel T."/>
        </authorList>
    </citation>
    <scope>NUCLEOTIDE SEQUENCE [LARGE SCALE GENOMIC DNA]</scope>
    <source>
        <strain evidence="3 4">WCA3-693-APC-4?</strain>
    </source>
</reference>
<proteinExistence type="predicted"/>
<keyword evidence="4" id="KW-1185">Reference proteome</keyword>
<protein>
    <submittedName>
        <fullName evidence="3">Class I SAM-dependent methyltransferase</fullName>
    </submittedName>
</protein>
<dbReference type="InterPro" id="IPR029063">
    <property type="entry name" value="SAM-dependent_MTases_sf"/>
</dbReference>
<keyword evidence="3" id="KW-0489">Methyltransferase</keyword>
<dbReference type="PANTHER" id="PTHR43861">
    <property type="entry name" value="TRANS-ACONITATE 2-METHYLTRANSFERASE-RELATED"/>
    <property type="match status" value="1"/>
</dbReference>
<dbReference type="Proteomes" id="UP000469523">
    <property type="component" value="Unassembled WGS sequence"/>
</dbReference>
<dbReference type="RefSeq" id="WP_154438770.1">
    <property type="nucleotide sequence ID" value="NZ_JAHLPJ010000001.1"/>
</dbReference>
<keyword evidence="1 3" id="KW-0808">Transferase</keyword>
<evidence type="ECO:0000313" key="4">
    <source>
        <dbReference type="Proteomes" id="UP000469523"/>
    </source>
</evidence>
<dbReference type="GO" id="GO:0008168">
    <property type="term" value="F:methyltransferase activity"/>
    <property type="evidence" value="ECO:0007669"/>
    <property type="project" value="UniProtKB-KW"/>
</dbReference>
<dbReference type="SUPFAM" id="SSF53335">
    <property type="entry name" value="S-adenosyl-L-methionine-dependent methyltransferases"/>
    <property type="match status" value="1"/>
</dbReference>
<dbReference type="EMBL" id="VUNQ01000003">
    <property type="protein sequence ID" value="MSU00342.1"/>
    <property type="molecule type" value="Genomic_DNA"/>
</dbReference>
<dbReference type="CDD" id="cd02440">
    <property type="entry name" value="AdoMet_MTases"/>
    <property type="match status" value="1"/>
</dbReference>
<evidence type="ECO:0000256" key="1">
    <source>
        <dbReference type="ARBA" id="ARBA00022679"/>
    </source>
</evidence>
<dbReference type="Gene3D" id="3.40.50.150">
    <property type="entry name" value="Vaccinia Virus protein VP39"/>
    <property type="match status" value="1"/>
</dbReference>
<sequence>MELGNIYENTAWLYDYDNRDNLTDDIDFYKEYASKLRGKVLELGCGTGRVALRLAEAGFKITGLDLSDTMLEIFSEKLKNSTYKDNITLVKGNMAKFDLRNKFELIIAPFRAFQALTEDGDIVNCLNCIREHLSDKGFFILNVFRPYKELDETWCYDEVVQWEVNDDSRGHKIVKKHWGDKIDTSNQIIYPHYAFEIIDTNGNMKRLEEHLKLKYYYYNQIVKYLKDAGFAIVEEYGWYDKSNIENGRELIFVCRNV</sequence>
<accession>A0A6N7XHY1</accession>
<dbReference type="Gene3D" id="2.20.25.110">
    <property type="entry name" value="S-adenosyl-L-methionine-dependent methyltransferases"/>
    <property type="match status" value="1"/>
</dbReference>
<name>A0A6N7XHY1_9FIRM</name>
<gene>
    <name evidence="3" type="ORF">FYJ83_02540</name>
</gene>
<evidence type="ECO:0000259" key="2">
    <source>
        <dbReference type="Pfam" id="PF13649"/>
    </source>
</evidence>
<dbReference type="Pfam" id="PF13649">
    <property type="entry name" value="Methyltransf_25"/>
    <property type="match status" value="1"/>
</dbReference>
<dbReference type="AlphaFoldDB" id="A0A6N7XHY1"/>
<evidence type="ECO:0000313" key="3">
    <source>
        <dbReference type="EMBL" id="MSU00342.1"/>
    </source>
</evidence>
<organism evidence="3 4">
    <name type="scientific">Tissierella pigra</name>
    <dbReference type="NCBI Taxonomy" id="2607614"/>
    <lineage>
        <taxon>Bacteria</taxon>
        <taxon>Bacillati</taxon>
        <taxon>Bacillota</taxon>
        <taxon>Tissierellia</taxon>
        <taxon>Tissierellales</taxon>
        <taxon>Tissierellaceae</taxon>
        <taxon>Tissierella</taxon>
    </lineage>
</organism>
<dbReference type="InterPro" id="IPR041698">
    <property type="entry name" value="Methyltransf_25"/>
</dbReference>
<feature type="domain" description="Methyltransferase" evidence="2">
    <location>
        <begin position="40"/>
        <end position="137"/>
    </location>
</feature>
<comment type="caution">
    <text evidence="3">The sequence shown here is derived from an EMBL/GenBank/DDBJ whole genome shotgun (WGS) entry which is preliminary data.</text>
</comment>
<dbReference type="GO" id="GO:0032259">
    <property type="term" value="P:methylation"/>
    <property type="evidence" value="ECO:0007669"/>
    <property type="project" value="UniProtKB-KW"/>
</dbReference>